<comment type="caution">
    <text evidence="3">The sequence shown here is derived from an EMBL/GenBank/DDBJ whole genome shotgun (WGS) entry which is preliminary data.</text>
</comment>
<organism evidence="3 4">
    <name type="scientific">Chitinophaga hostae</name>
    <dbReference type="NCBI Taxonomy" id="2831022"/>
    <lineage>
        <taxon>Bacteria</taxon>
        <taxon>Pseudomonadati</taxon>
        <taxon>Bacteroidota</taxon>
        <taxon>Chitinophagia</taxon>
        <taxon>Chitinophagales</taxon>
        <taxon>Chitinophagaceae</taxon>
        <taxon>Chitinophaga</taxon>
    </lineage>
</organism>
<dbReference type="Proteomes" id="UP000676386">
    <property type="component" value="Unassembled WGS sequence"/>
</dbReference>
<name>A0ABS5IT51_9BACT</name>
<dbReference type="PROSITE" id="PS51257">
    <property type="entry name" value="PROKAR_LIPOPROTEIN"/>
    <property type="match status" value="1"/>
</dbReference>
<dbReference type="RefSeq" id="WP_211971221.1">
    <property type="nucleotide sequence ID" value="NZ_CBFHAM010000021.1"/>
</dbReference>
<reference evidence="3 4" key="1">
    <citation type="submission" date="2021-04" db="EMBL/GenBank/DDBJ databases">
        <title>Chitinophaga sp. nov., isolated from the rhizosphere soil.</title>
        <authorList>
            <person name="He S."/>
        </authorList>
    </citation>
    <scope>NUCLEOTIDE SEQUENCE [LARGE SCALE GENOMIC DNA]</scope>
    <source>
        <strain evidence="3 4">2R12</strain>
    </source>
</reference>
<accession>A0ABS5IT51</accession>
<feature type="chain" id="PRO_5046034542" evidence="2">
    <location>
        <begin position="26"/>
        <end position="167"/>
    </location>
</feature>
<evidence type="ECO:0000313" key="3">
    <source>
        <dbReference type="EMBL" id="MBS0026086.1"/>
    </source>
</evidence>
<feature type="region of interest" description="Disordered" evidence="1">
    <location>
        <begin position="24"/>
        <end position="50"/>
    </location>
</feature>
<gene>
    <name evidence="3" type="ORF">KE626_02075</name>
</gene>
<proteinExistence type="predicted"/>
<protein>
    <submittedName>
        <fullName evidence="3">Uncharacterized protein</fullName>
    </submittedName>
</protein>
<dbReference type="EMBL" id="JAGTXB010000001">
    <property type="protein sequence ID" value="MBS0026086.1"/>
    <property type="molecule type" value="Genomic_DNA"/>
</dbReference>
<keyword evidence="4" id="KW-1185">Reference proteome</keyword>
<feature type="compositionally biased region" description="Basic and acidic residues" evidence="1">
    <location>
        <begin position="40"/>
        <end position="50"/>
    </location>
</feature>
<evidence type="ECO:0000256" key="2">
    <source>
        <dbReference type="SAM" id="SignalP"/>
    </source>
</evidence>
<sequence length="167" mass="17677">MFNKHTLLTGAVLATVLGITFTSCKDDDNPTPPPPTPRSKSFDLKGTGADKDTKVGNITLTENKDSTVNVVLNLTKNTKDAAHNIYLIAGTPTAATTDTLYKGGFQGTGAALKVDIFTNKNKITVFKAGGQTKDTAFKYDNALAIASYMKVLKGTDTLAIGNFGKNN</sequence>
<keyword evidence="2" id="KW-0732">Signal</keyword>
<evidence type="ECO:0000313" key="4">
    <source>
        <dbReference type="Proteomes" id="UP000676386"/>
    </source>
</evidence>
<evidence type="ECO:0000256" key="1">
    <source>
        <dbReference type="SAM" id="MobiDB-lite"/>
    </source>
</evidence>
<feature type="signal peptide" evidence="2">
    <location>
        <begin position="1"/>
        <end position="25"/>
    </location>
</feature>